<feature type="non-terminal residue" evidence="1">
    <location>
        <position position="1"/>
    </location>
</feature>
<evidence type="ECO:0000313" key="1">
    <source>
        <dbReference type="EMBL" id="CAG5130621.1"/>
    </source>
</evidence>
<dbReference type="AlphaFoldDB" id="A0A8S3ZW55"/>
<reference evidence="1" key="1">
    <citation type="submission" date="2021-04" db="EMBL/GenBank/DDBJ databases">
        <authorList>
            <consortium name="Molecular Ecology Group"/>
        </authorList>
    </citation>
    <scope>NUCLEOTIDE SEQUENCE</scope>
</reference>
<feature type="non-terminal residue" evidence="1">
    <location>
        <position position="192"/>
    </location>
</feature>
<comment type="caution">
    <text evidence="1">The sequence shown here is derived from an EMBL/GenBank/DDBJ whole genome shotgun (WGS) entry which is preliminary data.</text>
</comment>
<sequence>FRATFHPTWGGHWWGPPIISKREDTNEAAPSATTEDLFQLINETIKNATEGISADDLSGAADTLQALAGSILQARKANVSRDDVRSLVEDVATRYEITLNGVIVVEDPLTVEAKYLGMALQLLYSLREEGLSREGDGESTDVIVAAILAVSEALKRINTNTVEMIRFIAATRDPSDGNVDAGNANANGTETR</sequence>
<proteinExistence type="predicted"/>
<accession>A0A8S3ZW55</accession>
<organism evidence="1 2">
    <name type="scientific">Candidula unifasciata</name>
    <dbReference type="NCBI Taxonomy" id="100452"/>
    <lineage>
        <taxon>Eukaryota</taxon>
        <taxon>Metazoa</taxon>
        <taxon>Spiralia</taxon>
        <taxon>Lophotrochozoa</taxon>
        <taxon>Mollusca</taxon>
        <taxon>Gastropoda</taxon>
        <taxon>Heterobranchia</taxon>
        <taxon>Euthyneura</taxon>
        <taxon>Panpulmonata</taxon>
        <taxon>Eupulmonata</taxon>
        <taxon>Stylommatophora</taxon>
        <taxon>Helicina</taxon>
        <taxon>Helicoidea</taxon>
        <taxon>Geomitridae</taxon>
        <taxon>Candidula</taxon>
    </lineage>
</organism>
<name>A0A8S3ZW55_9EUPU</name>
<protein>
    <submittedName>
        <fullName evidence="1">Uncharacterized protein</fullName>
    </submittedName>
</protein>
<dbReference type="EMBL" id="CAJHNH020004143">
    <property type="protein sequence ID" value="CAG5130621.1"/>
    <property type="molecule type" value="Genomic_DNA"/>
</dbReference>
<gene>
    <name evidence="1" type="ORF">CUNI_LOCUS16179</name>
</gene>
<keyword evidence="2" id="KW-1185">Reference proteome</keyword>
<evidence type="ECO:0000313" key="2">
    <source>
        <dbReference type="Proteomes" id="UP000678393"/>
    </source>
</evidence>
<dbReference type="Proteomes" id="UP000678393">
    <property type="component" value="Unassembled WGS sequence"/>
</dbReference>